<feature type="region of interest" description="Disordered" evidence="1">
    <location>
        <begin position="43"/>
        <end position="73"/>
    </location>
</feature>
<organism evidence="3 4">
    <name type="scientific">Symbiodinium pilosum</name>
    <name type="common">Dinoflagellate</name>
    <dbReference type="NCBI Taxonomy" id="2952"/>
    <lineage>
        <taxon>Eukaryota</taxon>
        <taxon>Sar</taxon>
        <taxon>Alveolata</taxon>
        <taxon>Dinophyceae</taxon>
        <taxon>Suessiales</taxon>
        <taxon>Symbiodiniaceae</taxon>
        <taxon>Symbiodinium</taxon>
    </lineage>
</organism>
<evidence type="ECO:0000256" key="2">
    <source>
        <dbReference type="SAM" id="SignalP"/>
    </source>
</evidence>
<dbReference type="OrthoDB" id="424263at2759"/>
<proteinExistence type="predicted"/>
<sequence length="351" mass="38990">MQFGGAKWSRKLHLAGLQWLLALSLAEAGFGRSEALPHCLLQRSQQTQRRVEHRTSSSDEGLGKDISVANGPKDGARKVSLLQAKSDAASWRDSRRKLELDPSFFDSFADAESTFDEDGRSHVEAANPAAVSEESVSLPTIEPPQWFDEGASAGAKEAWQTYDLETEGASWRAKAPDWKEQGFGRYEQGWMPVESREKGNADREDGKEAAWFDTAVDQYDLFGRPRAPSTKSANFYVEWSRVSRTADWSCGPPGCVANASLKVFEKAAEMEYAMCHLSVMVHATDFDDQYGHEKVEWIVVNGKEVIRDFAPQAPKGCEMNDDLAALHGSDVTVQNISNFSLLAVRAQHVRR</sequence>
<protein>
    <submittedName>
        <fullName evidence="3">Uncharacterized protein</fullName>
    </submittedName>
</protein>
<dbReference type="AlphaFoldDB" id="A0A812SXR4"/>
<reference evidence="3" key="1">
    <citation type="submission" date="2021-02" db="EMBL/GenBank/DDBJ databases">
        <authorList>
            <person name="Dougan E. K."/>
            <person name="Rhodes N."/>
            <person name="Thang M."/>
            <person name="Chan C."/>
        </authorList>
    </citation>
    <scope>NUCLEOTIDE SEQUENCE</scope>
</reference>
<evidence type="ECO:0000313" key="4">
    <source>
        <dbReference type="Proteomes" id="UP000649617"/>
    </source>
</evidence>
<dbReference type="EMBL" id="CAJNIZ010027936">
    <property type="protein sequence ID" value="CAE7503815.1"/>
    <property type="molecule type" value="Genomic_DNA"/>
</dbReference>
<comment type="caution">
    <text evidence="3">The sequence shown here is derived from an EMBL/GenBank/DDBJ whole genome shotgun (WGS) entry which is preliminary data.</text>
</comment>
<feature type="signal peptide" evidence="2">
    <location>
        <begin position="1"/>
        <end position="35"/>
    </location>
</feature>
<keyword evidence="2" id="KW-0732">Signal</keyword>
<accession>A0A812SXR4</accession>
<name>A0A812SXR4_SYMPI</name>
<keyword evidence="4" id="KW-1185">Reference proteome</keyword>
<gene>
    <name evidence="3" type="ORF">SPIL2461_LOCUS13046</name>
</gene>
<evidence type="ECO:0000256" key="1">
    <source>
        <dbReference type="SAM" id="MobiDB-lite"/>
    </source>
</evidence>
<dbReference type="Proteomes" id="UP000649617">
    <property type="component" value="Unassembled WGS sequence"/>
</dbReference>
<evidence type="ECO:0000313" key="3">
    <source>
        <dbReference type="EMBL" id="CAE7503815.1"/>
    </source>
</evidence>
<feature type="chain" id="PRO_5032419301" evidence="2">
    <location>
        <begin position="36"/>
        <end position="351"/>
    </location>
</feature>
<feature type="compositionally biased region" description="Basic and acidic residues" evidence="1">
    <location>
        <begin position="49"/>
        <end position="63"/>
    </location>
</feature>